<evidence type="ECO:0000256" key="2">
    <source>
        <dbReference type="ARBA" id="ARBA00006464"/>
    </source>
</evidence>
<comment type="subcellular location">
    <subcellularLocation>
        <location evidence="1">Membrane</location>
        <topology evidence="1">Multi-pass membrane protein</topology>
    </subcellularLocation>
</comment>
<dbReference type="GO" id="GO:0016780">
    <property type="term" value="F:phosphotransferase activity, for other substituted phosphate groups"/>
    <property type="evidence" value="ECO:0007669"/>
    <property type="project" value="TreeGrafter"/>
</dbReference>
<feature type="transmembrane region" description="Helical" evidence="7">
    <location>
        <begin position="285"/>
        <end position="306"/>
    </location>
</feature>
<keyword evidence="6 7" id="KW-0472">Membrane</keyword>
<keyword evidence="3 9" id="KW-0808">Transferase</keyword>
<dbReference type="AlphaFoldDB" id="A0A7C3ZEM3"/>
<sequence>MYNKRLDIRAPIITQLSRGTGVGWLRVAIVMLLDGLMVTLAWVVADQLGRRTGSFSLLWATENTPGFLLPILTITIGICAASGLYGTDDRRRDFFSLLKSLTLAQSVLLIVGYLYEPEAVISRSTFLLSWLFVLSLVFTERLLLHLAVVYVRSKGMIRQLICLLGEPQDIVRAEKLLGKTRQYDIRDREDISQRTPGIDWSEMIHRLRQKHIDEVFVCSNLSVRDQIFLYWELKTAGIHLRILPVGLELPIQSSEIKMVNGIPTIRFRSPPIIGGDYWLKRAFDIVMASIIVLLASPLFLTLALLIKLDSQGPIFYKQTRVGLKGRHFKVWKFRTMVINAEQLQKELEAKNEMKGGVMFKMKDDPRITRMGKFIRRYSLDEFPQIINVLRGEMSLVGPRPFPLRDVERFSEHHFIRQEVLPGITGLWQVSGRSDVVDFEDVFRLDMTYIQNWSVALDFQILFQTVKVVLAKEGAY</sequence>
<evidence type="ECO:0000256" key="4">
    <source>
        <dbReference type="ARBA" id="ARBA00022692"/>
    </source>
</evidence>
<evidence type="ECO:0000256" key="5">
    <source>
        <dbReference type="ARBA" id="ARBA00022989"/>
    </source>
</evidence>
<feature type="transmembrane region" description="Helical" evidence="7">
    <location>
        <begin position="127"/>
        <end position="151"/>
    </location>
</feature>
<evidence type="ECO:0000313" key="9">
    <source>
        <dbReference type="EMBL" id="HGF99159.1"/>
    </source>
</evidence>
<dbReference type="PANTHER" id="PTHR30576">
    <property type="entry name" value="COLANIC BIOSYNTHESIS UDP-GLUCOSE LIPID CARRIER TRANSFERASE"/>
    <property type="match status" value="1"/>
</dbReference>
<dbReference type="NCBIfam" id="TIGR03025">
    <property type="entry name" value="EPS_sugtrans"/>
    <property type="match status" value="1"/>
</dbReference>
<evidence type="ECO:0000256" key="7">
    <source>
        <dbReference type="SAM" id="Phobius"/>
    </source>
</evidence>
<comment type="caution">
    <text evidence="9">The sequence shown here is derived from an EMBL/GenBank/DDBJ whole genome shotgun (WGS) entry which is preliminary data.</text>
</comment>
<dbReference type="GO" id="GO:0016020">
    <property type="term" value="C:membrane"/>
    <property type="evidence" value="ECO:0007669"/>
    <property type="project" value="UniProtKB-SubCell"/>
</dbReference>
<evidence type="ECO:0000256" key="6">
    <source>
        <dbReference type="ARBA" id="ARBA00023136"/>
    </source>
</evidence>
<feature type="domain" description="Bacterial sugar transferase" evidence="8">
    <location>
        <begin position="280"/>
        <end position="469"/>
    </location>
</feature>
<dbReference type="InterPro" id="IPR003362">
    <property type="entry name" value="Bact_transf"/>
</dbReference>
<dbReference type="Pfam" id="PF02397">
    <property type="entry name" value="Bac_transf"/>
    <property type="match status" value="1"/>
</dbReference>
<organism evidence="9">
    <name type="scientific">Planktothricoides sp. SpSt-374</name>
    <dbReference type="NCBI Taxonomy" id="2282167"/>
    <lineage>
        <taxon>Bacteria</taxon>
        <taxon>Bacillati</taxon>
        <taxon>Cyanobacteriota</taxon>
        <taxon>Cyanophyceae</taxon>
        <taxon>Oscillatoriophycideae</taxon>
        <taxon>Oscillatoriales</taxon>
        <taxon>Oscillatoriaceae</taxon>
        <taxon>Planktothricoides</taxon>
    </lineage>
</organism>
<evidence type="ECO:0000256" key="1">
    <source>
        <dbReference type="ARBA" id="ARBA00004141"/>
    </source>
</evidence>
<feature type="transmembrane region" description="Helical" evidence="7">
    <location>
        <begin position="97"/>
        <end position="115"/>
    </location>
</feature>
<dbReference type="PANTHER" id="PTHR30576:SF23">
    <property type="entry name" value="GLUCOSYLTRANSFERASE"/>
    <property type="match status" value="1"/>
</dbReference>
<proteinExistence type="inferred from homology"/>
<evidence type="ECO:0000256" key="3">
    <source>
        <dbReference type="ARBA" id="ARBA00022679"/>
    </source>
</evidence>
<keyword evidence="4 7" id="KW-0812">Transmembrane</keyword>
<keyword evidence="5 7" id="KW-1133">Transmembrane helix</keyword>
<feature type="transmembrane region" description="Helical" evidence="7">
    <location>
        <begin position="65"/>
        <end position="85"/>
    </location>
</feature>
<dbReference type="InterPro" id="IPR017475">
    <property type="entry name" value="EPS_sugar_tfrase"/>
</dbReference>
<comment type="similarity">
    <text evidence="2">Belongs to the bacterial sugar transferase family.</text>
</comment>
<reference evidence="9" key="1">
    <citation type="journal article" date="2020" name="mSystems">
        <title>Genome- and Community-Level Interaction Insights into Carbon Utilization and Element Cycling Functions of Hydrothermarchaeota in Hydrothermal Sediment.</title>
        <authorList>
            <person name="Zhou Z."/>
            <person name="Liu Y."/>
            <person name="Xu W."/>
            <person name="Pan J."/>
            <person name="Luo Z.H."/>
            <person name="Li M."/>
        </authorList>
    </citation>
    <scope>NUCLEOTIDE SEQUENCE [LARGE SCALE GENOMIC DNA]</scope>
    <source>
        <strain evidence="9">SpSt-374</strain>
    </source>
</reference>
<name>A0A7C3ZEM3_9CYAN</name>
<gene>
    <name evidence="9" type="ORF">ENR15_00395</name>
</gene>
<dbReference type="EMBL" id="DSPX01000002">
    <property type="protein sequence ID" value="HGF99159.1"/>
    <property type="molecule type" value="Genomic_DNA"/>
</dbReference>
<evidence type="ECO:0000259" key="8">
    <source>
        <dbReference type="Pfam" id="PF02397"/>
    </source>
</evidence>
<accession>A0A7C3ZEM3</accession>
<protein>
    <submittedName>
        <fullName evidence="9">Sugar transferase</fullName>
    </submittedName>
</protein>
<feature type="transmembrane region" description="Helical" evidence="7">
    <location>
        <begin position="21"/>
        <end position="45"/>
    </location>
</feature>